<dbReference type="InterPro" id="IPR029052">
    <property type="entry name" value="Metallo-depent_PP-like"/>
</dbReference>
<dbReference type="PIRSF" id="PIRSF033094">
    <property type="entry name" value="Pesterase_CT488"/>
    <property type="match status" value="1"/>
</dbReference>
<proteinExistence type="predicted"/>
<dbReference type="AlphaFoldDB" id="A0A0J6ZMU3"/>
<sequence length="246" mass="28421">MRLFAIGDLHLSGNPPKKPMEIFGPRWKNHWSRIKEDWRNRVTEDDAILIAGDTSWAMHLSQAQEDLNEIRALPGRKILIRGNHDYWWESAGKLNRLDAAHNMQYLYGNTVTVDDGRIAICGTHGWVCPGDIHYREDKDAKPYRRELLRVERSLQEAEKMGCAHTILLLHYPPVCDLTKPSGFTELLEKYKVPLCIFGHLHGMQPNTMFPRLYNGTLLQLVSADYRDCKLLEITFDKEESAHEPNC</sequence>
<comment type="caution">
    <text evidence="2">The sequence shown here is derived from an EMBL/GenBank/DDBJ whole genome shotgun (WGS) entry which is preliminary data.</text>
</comment>
<name>A0A0J6ZMU3_9FIRM</name>
<dbReference type="EMBL" id="LEKT01000029">
    <property type="protein sequence ID" value="KMO86221.1"/>
    <property type="molecule type" value="Genomic_DNA"/>
</dbReference>
<dbReference type="InterPro" id="IPR051158">
    <property type="entry name" value="Metallophosphoesterase_sf"/>
</dbReference>
<keyword evidence="3" id="KW-1185">Reference proteome</keyword>
<dbReference type="OrthoDB" id="8610138at2"/>
<dbReference type="Pfam" id="PF00149">
    <property type="entry name" value="Metallophos"/>
    <property type="match status" value="1"/>
</dbReference>
<dbReference type="PANTHER" id="PTHR31302:SF22">
    <property type="entry name" value="PHOSPHOESTERASE"/>
    <property type="match status" value="1"/>
</dbReference>
<accession>A0A0J6ZMU3</accession>
<dbReference type="InterPro" id="IPR014578">
    <property type="entry name" value="Pesterase_CT488"/>
</dbReference>
<dbReference type="GO" id="GO:0016787">
    <property type="term" value="F:hydrolase activity"/>
    <property type="evidence" value="ECO:0007669"/>
    <property type="project" value="InterPro"/>
</dbReference>
<feature type="domain" description="Calcineurin-like phosphoesterase" evidence="1">
    <location>
        <begin position="1"/>
        <end position="202"/>
    </location>
</feature>
<dbReference type="STRING" id="39029.BSR42_05230"/>
<dbReference type="InterPro" id="IPR004843">
    <property type="entry name" value="Calcineurin-like_PHP"/>
</dbReference>
<reference evidence="2 3" key="1">
    <citation type="submission" date="2015-06" db="EMBL/GenBank/DDBJ databases">
        <title>Draft genome sequence of beer spoilage bacterium Megasphaera cerevisiae type strain 20462.</title>
        <authorList>
            <person name="Kutumbaka K."/>
            <person name="Pasmowitz J."/>
            <person name="Mategko J."/>
            <person name="Reyes D."/>
            <person name="Friedrich A."/>
            <person name="Han S."/>
            <person name="Martens-Habbena W."/>
            <person name="Neal-McKinney J."/>
            <person name="Janagama H.K."/>
            <person name="Nadala C."/>
            <person name="Samadpour M."/>
        </authorList>
    </citation>
    <scope>NUCLEOTIDE SEQUENCE [LARGE SCALE GENOMIC DNA]</scope>
    <source>
        <strain evidence="2 3">DSM 20462</strain>
    </source>
</reference>
<dbReference type="PANTHER" id="PTHR31302">
    <property type="entry name" value="TRANSMEMBRANE PROTEIN WITH METALLOPHOSPHOESTERASE DOMAIN-RELATED"/>
    <property type="match status" value="1"/>
</dbReference>
<evidence type="ECO:0000313" key="2">
    <source>
        <dbReference type="EMBL" id="KMO86221.1"/>
    </source>
</evidence>
<organism evidence="2 3">
    <name type="scientific">Megasphaera cerevisiae DSM 20462</name>
    <dbReference type="NCBI Taxonomy" id="1122219"/>
    <lineage>
        <taxon>Bacteria</taxon>
        <taxon>Bacillati</taxon>
        <taxon>Bacillota</taxon>
        <taxon>Negativicutes</taxon>
        <taxon>Veillonellales</taxon>
        <taxon>Veillonellaceae</taxon>
        <taxon>Megasphaera</taxon>
    </lineage>
</organism>
<dbReference type="InParanoid" id="A0A0J6ZMU3"/>
<protein>
    <submittedName>
        <fullName evidence="2">Serine/threonine protein phosphatase</fullName>
    </submittedName>
</protein>
<evidence type="ECO:0000259" key="1">
    <source>
        <dbReference type="Pfam" id="PF00149"/>
    </source>
</evidence>
<gene>
    <name evidence="2" type="ORF">AB840_09280</name>
</gene>
<evidence type="ECO:0000313" key="3">
    <source>
        <dbReference type="Proteomes" id="UP000036503"/>
    </source>
</evidence>
<dbReference type="Gene3D" id="3.60.21.10">
    <property type="match status" value="1"/>
</dbReference>
<dbReference type="Proteomes" id="UP000036503">
    <property type="component" value="Unassembled WGS sequence"/>
</dbReference>
<dbReference type="RefSeq" id="WP_048514561.1">
    <property type="nucleotide sequence ID" value="NZ_FUXD01000030.1"/>
</dbReference>
<dbReference type="SUPFAM" id="SSF56300">
    <property type="entry name" value="Metallo-dependent phosphatases"/>
    <property type="match status" value="1"/>
</dbReference>
<dbReference type="PATRIC" id="fig|1122219.3.peg.1568"/>